<organism evidence="2 3">
    <name type="scientific">Angustibacter aerolatus</name>
    <dbReference type="NCBI Taxonomy" id="1162965"/>
    <lineage>
        <taxon>Bacteria</taxon>
        <taxon>Bacillati</taxon>
        <taxon>Actinomycetota</taxon>
        <taxon>Actinomycetes</taxon>
        <taxon>Kineosporiales</taxon>
        <taxon>Kineosporiaceae</taxon>
    </lineage>
</organism>
<gene>
    <name evidence="2" type="ORF">GCM10025868_01890</name>
</gene>
<protein>
    <recommendedName>
        <fullName evidence="1">EAL domain-containing protein</fullName>
    </recommendedName>
</protein>
<evidence type="ECO:0000259" key="1">
    <source>
        <dbReference type="PROSITE" id="PS50883"/>
    </source>
</evidence>
<sequence length="85" mass="8977">MLGMLDSASDAAIVRSVVELGHNLGMSVVAEGVETPEALQRLRSMGCDVTQGYYFSRPLPAPALQAWLGHRAADAHVATLLTPST</sequence>
<dbReference type="InterPro" id="IPR001633">
    <property type="entry name" value="EAL_dom"/>
</dbReference>
<keyword evidence="3" id="KW-1185">Reference proteome</keyword>
<dbReference type="EMBL" id="BSUZ01000001">
    <property type="protein sequence ID" value="GMA84939.1"/>
    <property type="molecule type" value="Genomic_DNA"/>
</dbReference>
<dbReference type="Gene3D" id="3.20.20.450">
    <property type="entry name" value="EAL domain"/>
    <property type="match status" value="1"/>
</dbReference>
<dbReference type="InterPro" id="IPR035919">
    <property type="entry name" value="EAL_sf"/>
</dbReference>
<feature type="domain" description="EAL" evidence="1">
    <location>
        <begin position="1"/>
        <end position="72"/>
    </location>
</feature>
<evidence type="ECO:0000313" key="2">
    <source>
        <dbReference type="EMBL" id="GMA84939.1"/>
    </source>
</evidence>
<dbReference type="CDD" id="cd01948">
    <property type="entry name" value="EAL"/>
    <property type="match status" value="1"/>
</dbReference>
<dbReference type="InterPro" id="IPR050706">
    <property type="entry name" value="Cyclic-di-GMP_PDE-like"/>
</dbReference>
<dbReference type="PANTHER" id="PTHR33121:SF71">
    <property type="entry name" value="OXYGEN SENSOR PROTEIN DOSP"/>
    <property type="match status" value="1"/>
</dbReference>
<evidence type="ECO:0000313" key="3">
    <source>
        <dbReference type="Proteomes" id="UP001157017"/>
    </source>
</evidence>
<proteinExistence type="predicted"/>
<dbReference type="Pfam" id="PF00563">
    <property type="entry name" value="EAL"/>
    <property type="match status" value="1"/>
</dbReference>
<accession>A0ABQ6JBW1</accession>
<dbReference type="SUPFAM" id="SSF141868">
    <property type="entry name" value="EAL domain-like"/>
    <property type="match status" value="1"/>
</dbReference>
<dbReference type="PROSITE" id="PS50883">
    <property type="entry name" value="EAL"/>
    <property type="match status" value="1"/>
</dbReference>
<dbReference type="Proteomes" id="UP001157017">
    <property type="component" value="Unassembled WGS sequence"/>
</dbReference>
<comment type="caution">
    <text evidence="2">The sequence shown here is derived from an EMBL/GenBank/DDBJ whole genome shotgun (WGS) entry which is preliminary data.</text>
</comment>
<reference evidence="3" key="1">
    <citation type="journal article" date="2019" name="Int. J. Syst. Evol. Microbiol.">
        <title>The Global Catalogue of Microorganisms (GCM) 10K type strain sequencing project: providing services to taxonomists for standard genome sequencing and annotation.</title>
        <authorList>
            <consortium name="The Broad Institute Genomics Platform"/>
            <consortium name="The Broad Institute Genome Sequencing Center for Infectious Disease"/>
            <person name="Wu L."/>
            <person name="Ma J."/>
        </authorList>
    </citation>
    <scope>NUCLEOTIDE SEQUENCE [LARGE SCALE GENOMIC DNA]</scope>
    <source>
        <strain evidence="3">NBRC 108730</strain>
    </source>
</reference>
<dbReference type="PANTHER" id="PTHR33121">
    <property type="entry name" value="CYCLIC DI-GMP PHOSPHODIESTERASE PDEF"/>
    <property type="match status" value="1"/>
</dbReference>
<name>A0ABQ6JBW1_9ACTN</name>